<dbReference type="InterPro" id="IPR009057">
    <property type="entry name" value="Homeodomain-like_sf"/>
</dbReference>
<dbReference type="STRING" id="1304284.L21TH_2460"/>
<proteinExistence type="predicted"/>
<dbReference type="eggNOG" id="COG3835">
    <property type="taxonomic scope" value="Bacteria"/>
</dbReference>
<dbReference type="InterPro" id="IPR025736">
    <property type="entry name" value="PucR_C-HTH_dom"/>
</dbReference>
<gene>
    <name evidence="2" type="ORF">L21TH_2460</name>
</gene>
<dbReference type="PANTHER" id="PTHR33744:SF15">
    <property type="entry name" value="CARBOHYDRATE DIACID REGULATOR"/>
    <property type="match status" value="1"/>
</dbReference>
<reference evidence="2 3" key="1">
    <citation type="journal article" date="2015" name="Geomicrobiol. J.">
        <title>Caldisalinibacter kiritimatiensis gen. nov., sp. nov., a moderately thermohalophilic thiosulfate-reducing bacterium from a hypersaline microbial mat.</title>
        <authorList>
            <person name="Ben Hania W."/>
            <person name="Joseph M."/>
            <person name="Fiebig A."/>
            <person name="Bunk B."/>
            <person name="Klenk H.-P."/>
            <person name="Fardeau M.-L."/>
            <person name="Spring S."/>
        </authorList>
    </citation>
    <scope>NUCLEOTIDE SEQUENCE [LARGE SCALE GENOMIC DNA]</scope>
    <source>
        <strain evidence="2 3">L21-TH-D2</strain>
    </source>
</reference>
<evidence type="ECO:0000313" key="3">
    <source>
        <dbReference type="Proteomes" id="UP000013378"/>
    </source>
</evidence>
<dbReference type="Gene3D" id="1.10.10.2840">
    <property type="entry name" value="PucR C-terminal helix-turn-helix domain"/>
    <property type="match status" value="1"/>
</dbReference>
<evidence type="ECO:0000313" key="2">
    <source>
        <dbReference type="EMBL" id="EOC99548.1"/>
    </source>
</evidence>
<name>R1CS71_9FIRM</name>
<dbReference type="Pfam" id="PF13556">
    <property type="entry name" value="HTH_30"/>
    <property type="match status" value="1"/>
</dbReference>
<evidence type="ECO:0000259" key="1">
    <source>
        <dbReference type="Pfam" id="PF13556"/>
    </source>
</evidence>
<feature type="domain" description="PucR C-terminal helix-turn-helix" evidence="1">
    <location>
        <begin position="271"/>
        <end position="322"/>
    </location>
</feature>
<dbReference type="SUPFAM" id="SSF46689">
    <property type="entry name" value="Homeodomain-like"/>
    <property type="match status" value="1"/>
</dbReference>
<dbReference type="Proteomes" id="UP000013378">
    <property type="component" value="Unassembled WGS sequence"/>
</dbReference>
<dbReference type="EMBL" id="ARZA01000268">
    <property type="protein sequence ID" value="EOC99548.1"/>
    <property type="molecule type" value="Genomic_DNA"/>
</dbReference>
<dbReference type="RefSeq" id="WP_006316983.1">
    <property type="nucleotide sequence ID" value="NZ_ARZA01000268.1"/>
</dbReference>
<dbReference type="InterPro" id="IPR042070">
    <property type="entry name" value="PucR_C-HTH_sf"/>
</dbReference>
<protein>
    <recommendedName>
        <fullName evidence="1">PucR C-terminal helix-turn-helix domain-containing protein</fullName>
    </recommendedName>
</protein>
<dbReference type="PANTHER" id="PTHR33744">
    <property type="entry name" value="CARBOHYDRATE DIACID REGULATOR"/>
    <property type="match status" value="1"/>
</dbReference>
<keyword evidence="3" id="KW-1185">Reference proteome</keyword>
<comment type="caution">
    <text evidence="2">The sequence shown here is derived from an EMBL/GenBank/DDBJ whole genome shotgun (WGS) entry which is preliminary data.</text>
</comment>
<sequence length="336" mass="38685">MLTEKQLKDISNRLSYILGCNVRLIHEQKSDNLILEDSENLGDKHNICNLKLGGITYIMVVEDEEPLTNRELNLIKKFITEIVEDVKYLAPNITEKDVIRILTKTTDEKTVEDIMKHLGFNMNEDISVILVKMLSNSMASQVASIVKHISTNHLASVVISEDILAVIYQKNNKEDIDLEKKIVDAVESELLQNIKIGVSSLKEPIKVKEAYLESFEALNIGLEHQLPNKIYNYRELLVYRLISKVSENTVLKLYKEAMELGLHKLSNEEIKTANIFLNSNLNISEAARKLYVHRNTLNYRLDKIQKDTGFDIRVFNDAIKFKTLLVIYMYMNNKVK</sequence>
<accession>R1CS71</accession>
<organism evidence="2 3">
    <name type="scientific">Caldisalinibacter kiritimatiensis</name>
    <dbReference type="NCBI Taxonomy" id="1304284"/>
    <lineage>
        <taxon>Bacteria</taxon>
        <taxon>Bacillati</taxon>
        <taxon>Bacillota</taxon>
        <taxon>Tissierellia</taxon>
        <taxon>Tissierellales</taxon>
        <taxon>Thermohalobacteraceae</taxon>
        <taxon>Caldisalinibacter</taxon>
    </lineage>
</organism>
<dbReference type="AlphaFoldDB" id="R1CS71"/>
<dbReference type="InterPro" id="IPR051448">
    <property type="entry name" value="CdaR-like_regulators"/>
</dbReference>
<dbReference type="OrthoDB" id="9792148at2"/>